<evidence type="ECO:0000256" key="2">
    <source>
        <dbReference type="ARBA" id="ARBA00022833"/>
    </source>
</evidence>
<dbReference type="GO" id="GO:0005634">
    <property type="term" value="C:nucleus"/>
    <property type="evidence" value="ECO:0007669"/>
    <property type="project" value="InterPro"/>
</dbReference>
<evidence type="ECO:0000256" key="3">
    <source>
        <dbReference type="PROSITE-ProRule" id="PRU00175"/>
    </source>
</evidence>
<evidence type="ECO:0000256" key="4">
    <source>
        <dbReference type="SAM" id="Coils"/>
    </source>
</evidence>
<dbReference type="RefSeq" id="XP_016933662.3">
    <property type="nucleotide sequence ID" value="XM_017078173.4"/>
</dbReference>
<dbReference type="GO" id="GO:0036297">
    <property type="term" value="P:interstrand cross-link repair"/>
    <property type="evidence" value="ECO:0007669"/>
    <property type="project" value="InterPro"/>
</dbReference>
<feature type="domain" description="RING-type" evidence="5">
    <location>
        <begin position="110"/>
        <end position="153"/>
    </location>
</feature>
<keyword evidence="2" id="KW-0862">Zinc</keyword>
<evidence type="ECO:0000256" key="1">
    <source>
        <dbReference type="ARBA" id="ARBA00022771"/>
    </source>
</evidence>
<dbReference type="Gene3D" id="3.30.40.10">
    <property type="entry name" value="Zinc/RING finger domain, C3HC4 (zinc finger)"/>
    <property type="match status" value="1"/>
</dbReference>
<dbReference type="InterPro" id="IPR001841">
    <property type="entry name" value="Znf_RING"/>
</dbReference>
<dbReference type="SMART" id="SM00184">
    <property type="entry name" value="RING"/>
    <property type="match status" value="1"/>
</dbReference>
<dbReference type="GeneID" id="108012740"/>
<feature type="coiled-coil region" evidence="4">
    <location>
        <begin position="20"/>
        <end position="47"/>
    </location>
</feature>
<dbReference type="Proteomes" id="UP001652628">
    <property type="component" value="Chromosome 3"/>
</dbReference>
<dbReference type="CDD" id="cd16450">
    <property type="entry name" value="mRING-C3HGC3_RFWD3"/>
    <property type="match status" value="1"/>
</dbReference>
<dbReference type="GO" id="GO:0016567">
    <property type="term" value="P:protein ubiquitination"/>
    <property type="evidence" value="ECO:0007669"/>
    <property type="project" value="InterPro"/>
</dbReference>
<keyword evidence="6" id="KW-1185">Reference proteome</keyword>
<reference evidence="7" key="1">
    <citation type="submission" date="2025-08" db="UniProtKB">
        <authorList>
            <consortium name="RefSeq"/>
        </authorList>
    </citation>
    <scope>IDENTIFICATION</scope>
</reference>
<keyword evidence="1 3" id="KW-0863">Zinc-finger</keyword>
<evidence type="ECO:0000313" key="7">
    <source>
        <dbReference type="RefSeq" id="XP_016933662.3"/>
    </source>
</evidence>
<dbReference type="SUPFAM" id="SSF57850">
    <property type="entry name" value="RING/U-box"/>
    <property type="match status" value="1"/>
</dbReference>
<sequence>MEPLGEMKSLVGALSMMQTLESLFLNADQMQDSNDNLEERVRRLEVLKWQMKWFNTERLRILQQLRQTLFHQISVEQRNALAMRQGIVELHQGLSRLNNRINTMSEDCNCPICLCPWTSQGSHRVVSLRCGHLFGSNCIRRAIRRSHRCPICRRRARYSDVRRIFSRRFFP</sequence>
<dbReference type="PANTHER" id="PTHR16047:SF7">
    <property type="entry name" value="E3 UBIQUITIN-PROTEIN LIGASE RFWD3"/>
    <property type="match status" value="1"/>
</dbReference>
<dbReference type="AlphaFoldDB" id="A0AB39ZGV4"/>
<name>A0AB39ZGV4_DROSZ</name>
<evidence type="ECO:0000259" key="5">
    <source>
        <dbReference type="PROSITE" id="PS50089"/>
    </source>
</evidence>
<dbReference type="InterPro" id="IPR037381">
    <property type="entry name" value="RFWD3"/>
</dbReference>
<evidence type="ECO:0000313" key="6">
    <source>
        <dbReference type="Proteomes" id="UP001652628"/>
    </source>
</evidence>
<dbReference type="InterPro" id="IPR013083">
    <property type="entry name" value="Znf_RING/FYVE/PHD"/>
</dbReference>
<dbReference type="Pfam" id="PF13639">
    <property type="entry name" value="zf-RING_2"/>
    <property type="match status" value="1"/>
</dbReference>
<gene>
    <name evidence="7" type="primary">LOC108012740</name>
</gene>
<organism evidence="6 7">
    <name type="scientific">Drosophila suzukii</name>
    <name type="common">Spotted-wing drosophila fruit fly</name>
    <dbReference type="NCBI Taxonomy" id="28584"/>
    <lineage>
        <taxon>Eukaryota</taxon>
        <taxon>Metazoa</taxon>
        <taxon>Ecdysozoa</taxon>
        <taxon>Arthropoda</taxon>
        <taxon>Hexapoda</taxon>
        <taxon>Insecta</taxon>
        <taxon>Pterygota</taxon>
        <taxon>Neoptera</taxon>
        <taxon>Endopterygota</taxon>
        <taxon>Diptera</taxon>
        <taxon>Brachycera</taxon>
        <taxon>Muscomorpha</taxon>
        <taxon>Ephydroidea</taxon>
        <taxon>Drosophilidae</taxon>
        <taxon>Drosophila</taxon>
        <taxon>Sophophora</taxon>
    </lineage>
</organism>
<keyword evidence="4" id="KW-0175">Coiled coil</keyword>
<dbReference type="GO" id="GO:0008270">
    <property type="term" value="F:zinc ion binding"/>
    <property type="evidence" value="ECO:0007669"/>
    <property type="project" value="UniProtKB-KW"/>
</dbReference>
<dbReference type="GO" id="GO:0004842">
    <property type="term" value="F:ubiquitin-protein transferase activity"/>
    <property type="evidence" value="ECO:0007669"/>
    <property type="project" value="InterPro"/>
</dbReference>
<dbReference type="PROSITE" id="PS50089">
    <property type="entry name" value="ZF_RING_2"/>
    <property type="match status" value="1"/>
</dbReference>
<keyword evidence="1 3" id="KW-0479">Metal-binding</keyword>
<accession>A0AB39ZGV4</accession>
<protein>
    <submittedName>
        <fullName evidence="7">E3 ubiquitin-protein ligase rnf8-A</fullName>
    </submittedName>
</protein>
<proteinExistence type="predicted"/>
<dbReference type="PANTHER" id="PTHR16047">
    <property type="entry name" value="RFWD3 PROTEIN"/>
    <property type="match status" value="1"/>
</dbReference>